<dbReference type="InterPro" id="IPR006047">
    <property type="entry name" value="GH13_cat_dom"/>
</dbReference>
<evidence type="ECO:0000256" key="10">
    <source>
        <dbReference type="ARBA" id="ARBA00023277"/>
    </source>
</evidence>
<dbReference type="FunFam" id="2.60.40.10:FF:000552">
    <property type="entry name" value="Related to glucoamylase"/>
    <property type="match status" value="1"/>
</dbReference>
<evidence type="ECO:0000256" key="7">
    <source>
        <dbReference type="ARBA" id="ARBA00022801"/>
    </source>
</evidence>
<keyword evidence="10" id="KW-0119">Carbohydrate metabolism</keyword>
<evidence type="ECO:0000256" key="5">
    <source>
        <dbReference type="ARBA" id="ARBA00022723"/>
    </source>
</evidence>
<dbReference type="PROSITE" id="PS51166">
    <property type="entry name" value="CBM20"/>
    <property type="match status" value="1"/>
</dbReference>
<accession>A0A5C3LKT7</accession>
<dbReference type="SMART" id="SM01065">
    <property type="entry name" value="CBM_2"/>
    <property type="match status" value="1"/>
</dbReference>
<evidence type="ECO:0000259" key="16">
    <source>
        <dbReference type="PROSITE" id="PS51166"/>
    </source>
</evidence>
<dbReference type="Gene3D" id="2.60.40.1180">
    <property type="entry name" value="Golgi alpha-mannosidase II"/>
    <property type="match status" value="1"/>
</dbReference>
<reference evidence="17 18" key="1">
    <citation type="journal article" date="2019" name="Nat. Ecol. Evol.">
        <title>Megaphylogeny resolves global patterns of mushroom evolution.</title>
        <authorList>
            <person name="Varga T."/>
            <person name="Krizsan K."/>
            <person name="Foldi C."/>
            <person name="Dima B."/>
            <person name="Sanchez-Garcia M."/>
            <person name="Sanchez-Ramirez S."/>
            <person name="Szollosi G.J."/>
            <person name="Szarkandi J.G."/>
            <person name="Papp V."/>
            <person name="Albert L."/>
            <person name="Andreopoulos W."/>
            <person name="Angelini C."/>
            <person name="Antonin V."/>
            <person name="Barry K.W."/>
            <person name="Bougher N.L."/>
            <person name="Buchanan P."/>
            <person name="Buyck B."/>
            <person name="Bense V."/>
            <person name="Catcheside P."/>
            <person name="Chovatia M."/>
            <person name="Cooper J."/>
            <person name="Damon W."/>
            <person name="Desjardin D."/>
            <person name="Finy P."/>
            <person name="Geml J."/>
            <person name="Haridas S."/>
            <person name="Hughes K."/>
            <person name="Justo A."/>
            <person name="Karasinski D."/>
            <person name="Kautmanova I."/>
            <person name="Kiss B."/>
            <person name="Kocsube S."/>
            <person name="Kotiranta H."/>
            <person name="LaButti K.M."/>
            <person name="Lechner B.E."/>
            <person name="Liimatainen K."/>
            <person name="Lipzen A."/>
            <person name="Lukacs Z."/>
            <person name="Mihaltcheva S."/>
            <person name="Morgado L.N."/>
            <person name="Niskanen T."/>
            <person name="Noordeloos M.E."/>
            <person name="Ohm R.A."/>
            <person name="Ortiz-Santana B."/>
            <person name="Ovrebo C."/>
            <person name="Racz N."/>
            <person name="Riley R."/>
            <person name="Savchenko A."/>
            <person name="Shiryaev A."/>
            <person name="Soop K."/>
            <person name="Spirin V."/>
            <person name="Szebenyi C."/>
            <person name="Tomsovsky M."/>
            <person name="Tulloss R.E."/>
            <person name="Uehling J."/>
            <person name="Grigoriev I.V."/>
            <person name="Vagvolgyi C."/>
            <person name="Papp T."/>
            <person name="Martin F.M."/>
            <person name="Miettinen O."/>
            <person name="Hibbett D.S."/>
            <person name="Nagy L.G."/>
        </authorList>
    </citation>
    <scope>NUCLEOTIDE SEQUENCE [LARGE SCALE GENOMIC DNA]</scope>
    <source>
        <strain evidence="17 18">CBS 166.37</strain>
    </source>
</reference>
<organism evidence="17 18">
    <name type="scientific">Crucibulum laeve</name>
    <dbReference type="NCBI Taxonomy" id="68775"/>
    <lineage>
        <taxon>Eukaryota</taxon>
        <taxon>Fungi</taxon>
        <taxon>Dikarya</taxon>
        <taxon>Basidiomycota</taxon>
        <taxon>Agaricomycotina</taxon>
        <taxon>Agaricomycetes</taxon>
        <taxon>Agaricomycetidae</taxon>
        <taxon>Agaricales</taxon>
        <taxon>Agaricineae</taxon>
        <taxon>Nidulariaceae</taxon>
        <taxon>Crucibulum</taxon>
    </lineage>
</organism>
<evidence type="ECO:0000313" key="17">
    <source>
        <dbReference type="EMBL" id="TFK33167.1"/>
    </source>
</evidence>
<dbReference type="InterPro" id="IPR013784">
    <property type="entry name" value="Carb-bd-like_fold"/>
</dbReference>
<evidence type="ECO:0000256" key="9">
    <source>
        <dbReference type="ARBA" id="ARBA00023180"/>
    </source>
</evidence>
<dbReference type="GO" id="GO:0046872">
    <property type="term" value="F:metal ion binding"/>
    <property type="evidence" value="ECO:0007669"/>
    <property type="project" value="UniProtKB-KW"/>
</dbReference>
<evidence type="ECO:0000256" key="6">
    <source>
        <dbReference type="ARBA" id="ARBA00022729"/>
    </source>
</evidence>
<evidence type="ECO:0000256" key="13">
    <source>
        <dbReference type="RuleBase" id="RU003615"/>
    </source>
</evidence>
<dbReference type="Gene3D" id="2.60.40.10">
    <property type="entry name" value="Immunoglobulins"/>
    <property type="match status" value="1"/>
</dbReference>
<dbReference type="EMBL" id="ML213654">
    <property type="protein sequence ID" value="TFK33167.1"/>
    <property type="molecule type" value="Genomic_DNA"/>
</dbReference>
<dbReference type="SUPFAM" id="SSF51011">
    <property type="entry name" value="Glycosyl hydrolase domain"/>
    <property type="match status" value="1"/>
</dbReference>
<feature type="domain" description="CBM20" evidence="16">
    <location>
        <begin position="491"/>
        <end position="591"/>
    </location>
</feature>
<evidence type="ECO:0000313" key="18">
    <source>
        <dbReference type="Proteomes" id="UP000308652"/>
    </source>
</evidence>
<protein>
    <recommendedName>
        <fullName evidence="4">alpha-amylase</fullName>
        <ecNumber evidence="4">3.2.1.1</ecNumber>
    </recommendedName>
</protein>
<evidence type="ECO:0000256" key="3">
    <source>
        <dbReference type="ARBA" id="ARBA00008061"/>
    </source>
</evidence>
<feature type="chain" id="PRO_5023040290" description="alpha-amylase" evidence="15">
    <location>
        <begin position="20"/>
        <end position="591"/>
    </location>
</feature>
<keyword evidence="8" id="KW-0106">Calcium</keyword>
<comment type="cofactor">
    <cofactor evidence="2">
        <name>Ca(2+)</name>
        <dbReference type="ChEBI" id="CHEBI:29108"/>
    </cofactor>
</comment>
<dbReference type="InterPro" id="IPR031319">
    <property type="entry name" value="A-amylase_C"/>
</dbReference>
<evidence type="ECO:0000256" key="12">
    <source>
        <dbReference type="ARBA" id="ARBA00023326"/>
    </source>
</evidence>
<dbReference type="PRINTS" id="PR00110">
    <property type="entry name" value="ALPHAAMYLASE"/>
</dbReference>
<evidence type="ECO:0000256" key="15">
    <source>
        <dbReference type="SAM" id="SignalP"/>
    </source>
</evidence>
<dbReference type="PANTHER" id="PTHR43447">
    <property type="entry name" value="ALPHA-AMYLASE"/>
    <property type="match status" value="1"/>
</dbReference>
<dbReference type="SUPFAM" id="SSF51445">
    <property type="entry name" value="(Trans)glycosidases"/>
    <property type="match status" value="1"/>
</dbReference>
<dbReference type="InterPro" id="IPR013783">
    <property type="entry name" value="Ig-like_fold"/>
</dbReference>
<dbReference type="GO" id="GO:0004556">
    <property type="term" value="F:alpha-amylase activity"/>
    <property type="evidence" value="ECO:0007669"/>
    <property type="project" value="UniProtKB-UniRule"/>
</dbReference>
<dbReference type="Gene3D" id="3.20.20.80">
    <property type="entry name" value="Glycosidases"/>
    <property type="match status" value="1"/>
</dbReference>
<dbReference type="InterPro" id="IPR006048">
    <property type="entry name" value="A-amylase/branching_C"/>
</dbReference>
<dbReference type="Proteomes" id="UP000308652">
    <property type="component" value="Unassembled WGS sequence"/>
</dbReference>
<keyword evidence="12" id="KW-0624">Polysaccharide degradation</keyword>
<dbReference type="SMART" id="SM00632">
    <property type="entry name" value="Aamy_C"/>
    <property type="match status" value="1"/>
</dbReference>
<evidence type="ECO:0000256" key="1">
    <source>
        <dbReference type="ARBA" id="ARBA00000548"/>
    </source>
</evidence>
<gene>
    <name evidence="17" type="ORF">BDQ12DRAFT_738980</name>
</gene>
<comment type="similarity">
    <text evidence="3 13">Belongs to the glycosyl hydrolase 13 family.</text>
</comment>
<dbReference type="Pfam" id="PF00686">
    <property type="entry name" value="CBM_20"/>
    <property type="match status" value="1"/>
</dbReference>
<keyword evidence="18" id="KW-1185">Reference proteome</keyword>
<sequence length="591" mass="62271">MKTFTVLASLLTLLPFTLAAPSSLVNTTLSSRAPSASKKVIIQMFDWNWDSIAAECTNFIGPAGYGYIQVSPPQEHIQGSQWWTDYQPVSYNIISKRGNRSQFSNMVNTCRNAGVLIIADTIWNHMAGIEGGTGVGGSSFTQYNYPGIYGSQDFHRCGKRAGNDIGNYNDREDVQTCELVNLADLATGSDYVRSRLAQYGNDLISLGVEGLRLDAAKHIPTSDINNILSRLSKKVYITQEVIYGGGEPIQPSEYVNNGDVQEYTTALKDAFLGNSVSGLQNLEGRGWVSGGQANVFVANHDTERNGASLTMNSPNNAYVLAHVFSLAHPYGTQTVLSSYQGFTNHDQGPPNNGYGTCSGTGGSGGWYCQHRFNAIAGMVGFRNNAGSTGITNWSSPRGDRVAFGRGNTGFVVINSAADSWSGTFATGLADGVYCNVITGKPNGSGSCTGASITISGGAFSATIGALDAIAIHTGALGTGTSTGGGGSVVTPPTSGSVAVTFEENATTTLGQNIFLLGSISELGSWAPGSAVALSSASYPVWKITVNIPAGVTFQYKFIRKESSGAVTWESDPNRQATTGTSSTQTLSSSWR</sequence>
<dbReference type="STRING" id="68775.A0A5C3LKT7"/>
<dbReference type="SMART" id="SM00642">
    <property type="entry name" value="Aamy"/>
    <property type="match status" value="1"/>
</dbReference>
<dbReference type="InterPro" id="IPR017853">
    <property type="entry name" value="GH"/>
</dbReference>
<dbReference type="OrthoDB" id="550577at2759"/>
<comment type="catalytic activity">
    <reaction evidence="1">
        <text>Endohydrolysis of (1-&gt;4)-alpha-D-glucosidic linkages in polysaccharides containing three or more (1-&gt;4)-alpha-linked D-glucose units.</text>
        <dbReference type="EC" id="3.2.1.1"/>
    </reaction>
</comment>
<evidence type="ECO:0000256" key="4">
    <source>
        <dbReference type="ARBA" id="ARBA00012595"/>
    </source>
</evidence>
<proteinExistence type="inferred from homology"/>
<dbReference type="SUPFAM" id="SSF49452">
    <property type="entry name" value="Starch-binding domain-like"/>
    <property type="match status" value="1"/>
</dbReference>
<dbReference type="AlphaFoldDB" id="A0A5C3LKT7"/>
<dbReference type="GO" id="GO:0000272">
    <property type="term" value="P:polysaccharide catabolic process"/>
    <property type="evidence" value="ECO:0007669"/>
    <property type="project" value="UniProtKB-KW"/>
</dbReference>
<keyword evidence="7 17" id="KW-0378">Hydrolase</keyword>
<name>A0A5C3LKT7_9AGAR</name>
<dbReference type="GO" id="GO:2001070">
    <property type="term" value="F:starch binding"/>
    <property type="evidence" value="ECO:0007669"/>
    <property type="project" value="InterPro"/>
</dbReference>
<keyword evidence="5" id="KW-0479">Metal-binding</keyword>
<dbReference type="InterPro" id="IPR013780">
    <property type="entry name" value="Glyco_hydro_b"/>
</dbReference>
<dbReference type="Pfam" id="PF02806">
    <property type="entry name" value="Alpha-amylase_C"/>
    <property type="match status" value="1"/>
</dbReference>
<keyword evidence="6 15" id="KW-0732">Signal</keyword>
<keyword evidence="9" id="KW-0325">Glycoprotein</keyword>
<keyword evidence="11" id="KW-0326">Glycosidase</keyword>
<dbReference type="InterPro" id="IPR034836">
    <property type="entry name" value="CBM20_glucoamylase"/>
</dbReference>
<feature type="compositionally biased region" description="Low complexity" evidence="14">
    <location>
        <begin position="577"/>
        <end position="591"/>
    </location>
</feature>
<evidence type="ECO:0000256" key="2">
    <source>
        <dbReference type="ARBA" id="ARBA00001913"/>
    </source>
</evidence>
<evidence type="ECO:0000256" key="8">
    <source>
        <dbReference type="ARBA" id="ARBA00022837"/>
    </source>
</evidence>
<evidence type="ECO:0000256" key="11">
    <source>
        <dbReference type="ARBA" id="ARBA00023295"/>
    </source>
</evidence>
<feature type="region of interest" description="Disordered" evidence="14">
    <location>
        <begin position="566"/>
        <end position="591"/>
    </location>
</feature>
<dbReference type="EC" id="3.2.1.1" evidence="4"/>
<dbReference type="InterPro" id="IPR006046">
    <property type="entry name" value="Alpha_amylase"/>
</dbReference>
<dbReference type="CDD" id="cd11317">
    <property type="entry name" value="AmyAc_bac_euk_AmyA"/>
    <property type="match status" value="1"/>
</dbReference>
<dbReference type="InterPro" id="IPR002044">
    <property type="entry name" value="CBM20"/>
</dbReference>
<feature type="signal peptide" evidence="15">
    <location>
        <begin position="1"/>
        <end position="19"/>
    </location>
</feature>
<dbReference type="CDD" id="cd05811">
    <property type="entry name" value="CBM20_glucoamylase"/>
    <property type="match status" value="1"/>
</dbReference>
<evidence type="ECO:0000256" key="14">
    <source>
        <dbReference type="SAM" id="MobiDB-lite"/>
    </source>
</evidence>